<sequence>MSRTAGSYIRWTLALSAITGAIGGSILASPFRLGFDVQRLLGFPSCLPSYVYFLDYRKPIRAPKRGDYAVFSYPATNLGVGAREGQRAVKIVAALPGELVEIAGTELYMRGVPWAYDRLWLAKSISGKTVGDFDAKYKVPEGTWFAYGTEKESLDSRYFGPVEQSRIVGYAKPLF</sequence>
<evidence type="ECO:0000313" key="5">
    <source>
        <dbReference type="EMBL" id="MFC3938525.1"/>
    </source>
</evidence>
<reference evidence="6" key="1">
    <citation type="journal article" date="2019" name="Int. J. Syst. Evol. Microbiol.">
        <title>The Global Catalogue of Microorganisms (GCM) 10K type strain sequencing project: providing services to taxonomists for standard genome sequencing and annotation.</title>
        <authorList>
            <consortium name="The Broad Institute Genomics Platform"/>
            <consortium name="The Broad Institute Genome Sequencing Center for Infectious Disease"/>
            <person name="Wu L."/>
            <person name="Ma J."/>
        </authorList>
    </citation>
    <scope>NUCLEOTIDE SEQUENCE [LARGE SCALE GENOMIC DNA]</scope>
    <source>
        <strain evidence="6">CCUG 2113</strain>
    </source>
</reference>
<comment type="subcellular location">
    <subcellularLocation>
        <location evidence="3">Membrane</location>
        <topology evidence="3">Single-pass type II membrane protein</topology>
    </subcellularLocation>
</comment>
<evidence type="ECO:0000313" key="6">
    <source>
        <dbReference type="Proteomes" id="UP001595693"/>
    </source>
</evidence>
<dbReference type="SUPFAM" id="SSF51306">
    <property type="entry name" value="LexA/Signal peptidase"/>
    <property type="match status" value="1"/>
</dbReference>
<keyword evidence="3 5" id="KW-0378">Hydrolase</keyword>
<name>A0ABV8DK23_9BURK</name>
<organism evidence="5 6">
    <name type="scientific">Acidovorax facilis</name>
    <dbReference type="NCBI Taxonomy" id="12917"/>
    <lineage>
        <taxon>Bacteria</taxon>
        <taxon>Pseudomonadati</taxon>
        <taxon>Pseudomonadota</taxon>
        <taxon>Betaproteobacteria</taxon>
        <taxon>Burkholderiales</taxon>
        <taxon>Comamonadaceae</taxon>
        <taxon>Acidovorax</taxon>
    </lineage>
</organism>
<keyword evidence="3" id="KW-0645">Protease</keyword>
<keyword evidence="6" id="KW-1185">Reference proteome</keyword>
<dbReference type="EC" id="3.4.21.89" evidence="3"/>
<dbReference type="GO" id="GO:0009003">
    <property type="term" value="F:signal peptidase activity"/>
    <property type="evidence" value="ECO:0007669"/>
    <property type="project" value="UniProtKB-EC"/>
</dbReference>
<comment type="similarity">
    <text evidence="1 3">Belongs to the peptidase S26 family.</text>
</comment>
<dbReference type="InterPro" id="IPR000223">
    <property type="entry name" value="Pept_S26A_signal_pept_1"/>
</dbReference>
<dbReference type="InterPro" id="IPR019533">
    <property type="entry name" value="Peptidase_S26"/>
</dbReference>
<comment type="caution">
    <text evidence="5">The sequence shown here is derived from an EMBL/GenBank/DDBJ whole genome shotgun (WGS) entry which is preliminary data.</text>
</comment>
<evidence type="ECO:0000256" key="3">
    <source>
        <dbReference type="RuleBase" id="RU362042"/>
    </source>
</evidence>
<evidence type="ECO:0000259" key="4">
    <source>
        <dbReference type="Pfam" id="PF10502"/>
    </source>
</evidence>
<dbReference type="RefSeq" id="WP_055400077.1">
    <property type="nucleotide sequence ID" value="NZ_JAMXAX010000022.1"/>
</dbReference>
<dbReference type="InterPro" id="IPR036286">
    <property type="entry name" value="LexA/Signal_pep-like_sf"/>
</dbReference>
<dbReference type="Pfam" id="PF10502">
    <property type="entry name" value="Peptidase_S26"/>
    <property type="match status" value="1"/>
</dbReference>
<dbReference type="EMBL" id="JBHSAJ010000182">
    <property type="protein sequence ID" value="MFC3938525.1"/>
    <property type="molecule type" value="Genomic_DNA"/>
</dbReference>
<comment type="catalytic activity">
    <reaction evidence="3">
        <text>Cleavage of hydrophobic, N-terminal signal or leader sequences from secreted and periplasmic proteins.</text>
        <dbReference type="EC" id="3.4.21.89"/>
    </reaction>
</comment>
<dbReference type="Proteomes" id="UP001595693">
    <property type="component" value="Unassembled WGS sequence"/>
</dbReference>
<feature type="domain" description="Peptidase S26" evidence="4">
    <location>
        <begin position="57"/>
        <end position="172"/>
    </location>
</feature>
<protein>
    <recommendedName>
        <fullName evidence="2 3">Signal peptidase I</fullName>
        <ecNumber evidence="3">3.4.21.89</ecNumber>
    </recommendedName>
</protein>
<evidence type="ECO:0000256" key="1">
    <source>
        <dbReference type="ARBA" id="ARBA00009370"/>
    </source>
</evidence>
<dbReference type="Gene3D" id="2.10.109.10">
    <property type="entry name" value="Umud Fragment, subunit A"/>
    <property type="match status" value="1"/>
</dbReference>
<dbReference type="PANTHER" id="PTHR43390">
    <property type="entry name" value="SIGNAL PEPTIDASE I"/>
    <property type="match status" value="1"/>
</dbReference>
<evidence type="ECO:0000256" key="2">
    <source>
        <dbReference type="ARBA" id="ARBA00019232"/>
    </source>
</evidence>
<accession>A0ABV8DK23</accession>
<dbReference type="NCBIfam" id="TIGR02227">
    <property type="entry name" value="sigpep_I_bact"/>
    <property type="match status" value="1"/>
</dbReference>
<proteinExistence type="inferred from homology"/>
<gene>
    <name evidence="5" type="primary">lepB</name>
    <name evidence="5" type="ORF">ACFOW3_28290</name>
</gene>
<dbReference type="PANTHER" id="PTHR43390:SF1">
    <property type="entry name" value="CHLOROPLAST PROCESSING PEPTIDASE"/>
    <property type="match status" value="1"/>
</dbReference>